<dbReference type="HOGENOM" id="CLU_090660_0_0_5"/>
<dbReference type="EMBL" id="CP006987">
    <property type="protein sequence ID" value="AIC29693.1"/>
    <property type="molecule type" value="Genomic_DNA"/>
</dbReference>
<dbReference type="KEGG" id="rei:IE4771_PA00187"/>
<organism evidence="2 3">
    <name type="scientific">Rhizobium etli bv. mimosae str. IE4771</name>
    <dbReference type="NCBI Taxonomy" id="1432050"/>
    <lineage>
        <taxon>Bacteria</taxon>
        <taxon>Pseudomonadati</taxon>
        <taxon>Pseudomonadota</taxon>
        <taxon>Alphaproteobacteria</taxon>
        <taxon>Hyphomicrobiales</taxon>
        <taxon>Rhizobiaceae</taxon>
        <taxon>Rhizobium/Agrobacterium group</taxon>
        <taxon>Rhizobium</taxon>
    </lineage>
</organism>
<evidence type="ECO:0000313" key="3">
    <source>
        <dbReference type="Proteomes" id="UP000027180"/>
    </source>
</evidence>
<dbReference type="Pfam" id="PF22653">
    <property type="entry name" value="DUF7007"/>
    <property type="match status" value="1"/>
</dbReference>
<name>A0A060I3H8_RHIET</name>
<evidence type="ECO:0000259" key="1">
    <source>
        <dbReference type="Pfam" id="PF22653"/>
    </source>
</evidence>
<proteinExistence type="predicted"/>
<protein>
    <recommendedName>
        <fullName evidence="1">DUF7007 domain-containing protein</fullName>
    </recommendedName>
</protein>
<accession>A0A060I3H8</accession>
<evidence type="ECO:0000313" key="2">
    <source>
        <dbReference type="EMBL" id="AIC29693.1"/>
    </source>
</evidence>
<dbReference type="OrthoDB" id="5124200at2"/>
<dbReference type="InterPro" id="IPR054276">
    <property type="entry name" value="DUF7007"/>
</dbReference>
<reference evidence="2 3" key="1">
    <citation type="submission" date="2013-12" db="EMBL/GenBank/DDBJ databases">
        <title>Complete genome sequence of Rhizobium etli bv. mimosae IE4771.</title>
        <authorList>
            <person name="Bustos P."/>
            <person name="Santamaria R.I."/>
            <person name="Lozano L."/>
            <person name="Ormeno-Orrillo E."/>
            <person name="Rogel M.A."/>
            <person name="Romero D."/>
            <person name="Cevallos M.A."/>
            <person name="Martinez-Romero E."/>
            <person name="Gonzalez V."/>
        </authorList>
    </citation>
    <scope>NUCLEOTIDE SEQUENCE [LARGE SCALE GENOMIC DNA]</scope>
    <source>
        <strain evidence="2 3">IE4771</strain>
        <plasmid evidence="3">Plasmid pRetIE4771a</plasmid>
    </source>
</reference>
<geneLocation type="plasmid" evidence="2 3">
    <name>pRetIE4771a</name>
</geneLocation>
<gene>
    <name evidence="2" type="ORF">IE4771_PA00187</name>
</gene>
<keyword evidence="2" id="KW-0614">Plasmid</keyword>
<dbReference type="Proteomes" id="UP000027180">
    <property type="component" value="Plasmid pRetIE4771a"/>
</dbReference>
<dbReference type="AlphaFoldDB" id="A0A060I3H8"/>
<dbReference type="RefSeq" id="WP_040140133.1">
    <property type="nucleotide sequence ID" value="NZ_CP006987.1"/>
</dbReference>
<feature type="domain" description="DUF7007" evidence="1">
    <location>
        <begin position="106"/>
        <end position="219"/>
    </location>
</feature>
<sequence>MTVLPSQSFEVSAPDASGVEFGRSADGMAVARVGNLVFAMVPARDGQYFLASAWRVSRPLAELKRDDFYSHHGSVEGEAAFRNRMIEQAGHSQELRLLSRQTVRVTCSTPWGPSQGAIVYADGIVCHTTAGHGGFRLSDARNAKVHSMLRTDGGWYEEDAAWAIVALTFPNLFTGYERKCADKTIRDSWPDAWETIYGRSLAPGESYERDAQAFAREHAGDWIVTAALRSDRNHGMTEVIATIGGRRGEHAQERRFLVPSDEYAVGRFGFVIDETRHAACEGPSSFAAWRGRAA</sequence>